<dbReference type="Proteomes" id="UP000198823">
    <property type="component" value="Unassembled WGS sequence"/>
</dbReference>
<comment type="function">
    <text evidence="10">IGPS catalyzes the conversion of PRFAR and glutamine to IGP, AICAR and glutamate. The HisH subunit catalyzes the hydrolysis of glutamine to glutamate and ammonia as part of the synthesis of IGP and AICAR. The resulting ammonia molecule is channeled to the active site of HisF.</text>
</comment>
<dbReference type="InterPro" id="IPR029062">
    <property type="entry name" value="Class_I_gatase-like"/>
</dbReference>
<feature type="active site" evidence="10 11">
    <location>
        <position position="189"/>
    </location>
</feature>
<dbReference type="Pfam" id="PF00117">
    <property type="entry name" value="GATase"/>
    <property type="match status" value="1"/>
</dbReference>
<dbReference type="GO" id="GO:0005737">
    <property type="term" value="C:cytoplasm"/>
    <property type="evidence" value="ECO:0007669"/>
    <property type="project" value="UniProtKB-SubCell"/>
</dbReference>
<keyword evidence="4 10" id="KW-0378">Hydrolase</keyword>
<comment type="subunit">
    <text evidence="2 10">Heterodimer of HisH and HisF.</text>
</comment>
<dbReference type="Proteomes" id="UP000272481">
    <property type="component" value="Unassembled WGS sequence"/>
</dbReference>
<evidence type="ECO:0000256" key="1">
    <source>
        <dbReference type="ARBA" id="ARBA00005091"/>
    </source>
</evidence>
<evidence type="ECO:0000256" key="10">
    <source>
        <dbReference type="HAMAP-Rule" id="MF_00278"/>
    </source>
</evidence>
<dbReference type="CDD" id="cd01748">
    <property type="entry name" value="GATase1_IGP_Synthase"/>
    <property type="match status" value="1"/>
</dbReference>
<protein>
    <recommendedName>
        <fullName evidence="10">Imidazole glycerol phosphate synthase subunit HisH</fullName>
        <ecNumber evidence="10">4.3.2.10</ecNumber>
    </recommendedName>
    <alternativeName>
        <fullName evidence="10">IGP synthase glutaminase subunit</fullName>
        <ecNumber evidence="10">3.5.1.2</ecNumber>
    </alternativeName>
    <alternativeName>
        <fullName evidence="10">IGP synthase subunit HisH</fullName>
    </alternativeName>
    <alternativeName>
        <fullName evidence="10">ImGP synthase subunit HisH</fullName>
        <shortName evidence="10">IGPS subunit HisH</shortName>
    </alternativeName>
</protein>
<evidence type="ECO:0000256" key="8">
    <source>
        <dbReference type="ARBA" id="ARBA00047838"/>
    </source>
</evidence>
<feature type="domain" description="Glutamine amidotransferase" evidence="12">
    <location>
        <begin position="19"/>
        <end position="192"/>
    </location>
</feature>
<comment type="catalytic activity">
    <reaction evidence="8 10">
        <text>5-[(5-phospho-1-deoxy-D-ribulos-1-ylimino)methylamino]-1-(5-phospho-beta-D-ribosyl)imidazole-4-carboxamide + L-glutamine = D-erythro-1-(imidazol-4-yl)glycerol 3-phosphate + 5-amino-1-(5-phospho-beta-D-ribosyl)imidazole-4-carboxamide + L-glutamate + H(+)</text>
        <dbReference type="Rhea" id="RHEA:24793"/>
        <dbReference type="ChEBI" id="CHEBI:15378"/>
        <dbReference type="ChEBI" id="CHEBI:29985"/>
        <dbReference type="ChEBI" id="CHEBI:58278"/>
        <dbReference type="ChEBI" id="CHEBI:58359"/>
        <dbReference type="ChEBI" id="CHEBI:58475"/>
        <dbReference type="ChEBI" id="CHEBI:58525"/>
        <dbReference type="EC" id="4.3.2.10"/>
    </reaction>
</comment>
<dbReference type="PROSITE" id="PS51273">
    <property type="entry name" value="GATASE_TYPE_1"/>
    <property type="match status" value="1"/>
</dbReference>
<evidence type="ECO:0000256" key="9">
    <source>
        <dbReference type="ARBA" id="ARBA00049534"/>
    </source>
</evidence>
<dbReference type="PANTHER" id="PTHR42701">
    <property type="entry name" value="IMIDAZOLE GLYCEROL PHOSPHATE SYNTHASE SUBUNIT HISH"/>
    <property type="match status" value="1"/>
</dbReference>
<keyword evidence="7 10" id="KW-0456">Lyase</keyword>
<dbReference type="EC" id="4.3.2.10" evidence="10"/>
<dbReference type="Gene3D" id="3.40.50.880">
    <property type="match status" value="1"/>
</dbReference>
<evidence type="ECO:0000313" key="15">
    <source>
        <dbReference type="Proteomes" id="UP000198823"/>
    </source>
</evidence>
<dbReference type="NCBIfam" id="TIGR01855">
    <property type="entry name" value="IMP_synth_hisH"/>
    <property type="match status" value="1"/>
</dbReference>
<dbReference type="OrthoDB" id="9807137at2"/>
<sequence length="215" mass="23298">MNARETAIPGLTDGRRIAIVDYGLGNVANVRRALEFLGHRVELTKDPDMLRRADVLILPGVGHFADAMKRLEANGLTPLLAELKEEKPLVGICLGMQLLFERSEEGNAGGLGFIPGAITRIETRLPVPHLGWNGLISGKPELDGKDMYFIHSYKASPGPDTVATAEYGDETVTAIVQRGQLIGIQFHPEKSGDAGLVLLQQAVTGGFREKEEAFE</sequence>
<proteinExistence type="inferred from homology"/>
<reference evidence="13 16" key="2">
    <citation type="submission" date="2018-12" db="EMBL/GenBank/DDBJ databases">
        <title>Comparitive functional genomics of dry heat resistant strains isolated from the viking spacecraft.</title>
        <authorList>
            <person name="Seuylemezian A."/>
            <person name="Vaishampayan P."/>
        </authorList>
    </citation>
    <scope>NUCLEOTIDE SEQUENCE [LARGE SCALE GENOMIC DNA]</scope>
    <source>
        <strain evidence="13 16">M6-11</strain>
    </source>
</reference>
<feature type="active site" evidence="10 11">
    <location>
        <position position="187"/>
    </location>
</feature>
<comment type="pathway">
    <text evidence="1 10">Amino-acid biosynthesis; L-histidine biosynthesis; L-histidine from 5-phospho-alpha-D-ribose 1-diphosphate: step 5/9.</text>
</comment>
<dbReference type="HAMAP" id="MF_00278">
    <property type="entry name" value="HisH"/>
    <property type="match status" value="1"/>
</dbReference>
<evidence type="ECO:0000313" key="13">
    <source>
        <dbReference type="EMBL" id="RSK35685.1"/>
    </source>
</evidence>
<comment type="catalytic activity">
    <reaction evidence="9 10">
        <text>L-glutamine + H2O = L-glutamate + NH4(+)</text>
        <dbReference type="Rhea" id="RHEA:15889"/>
        <dbReference type="ChEBI" id="CHEBI:15377"/>
        <dbReference type="ChEBI" id="CHEBI:28938"/>
        <dbReference type="ChEBI" id="CHEBI:29985"/>
        <dbReference type="ChEBI" id="CHEBI:58359"/>
        <dbReference type="EC" id="3.5.1.2"/>
    </reaction>
</comment>
<evidence type="ECO:0000256" key="4">
    <source>
        <dbReference type="ARBA" id="ARBA00022801"/>
    </source>
</evidence>
<keyword evidence="6 10" id="KW-0368">Histidine biosynthesis</keyword>
<evidence type="ECO:0000256" key="3">
    <source>
        <dbReference type="ARBA" id="ARBA00022605"/>
    </source>
</evidence>
<evidence type="ECO:0000259" key="12">
    <source>
        <dbReference type="Pfam" id="PF00117"/>
    </source>
</evidence>
<accession>A0A1G6ZU27</accession>
<dbReference type="SUPFAM" id="SSF52317">
    <property type="entry name" value="Class I glutamine amidotransferase-like"/>
    <property type="match status" value="1"/>
</dbReference>
<evidence type="ECO:0000256" key="7">
    <source>
        <dbReference type="ARBA" id="ARBA00023239"/>
    </source>
</evidence>
<evidence type="ECO:0000313" key="14">
    <source>
        <dbReference type="EMBL" id="SDE06168.1"/>
    </source>
</evidence>
<comment type="subcellular location">
    <subcellularLocation>
        <location evidence="10">Cytoplasm</location>
    </subcellularLocation>
</comment>
<dbReference type="UniPathway" id="UPA00031">
    <property type="reaction ID" value="UER00010"/>
</dbReference>
<dbReference type="GO" id="GO:0000105">
    <property type="term" value="P:L-histidine biosynthetic process"/>
    <property type="evidence" value="ECO:0007669"/>
    <property type="project" value="UniProtKB-UniRule"/>
</dbReference>
<keyword evidence="16" id="KW-1185">Reference proteome</keyword>
<keyword evidence="5 10" id="KW-0315">Glutamine amidotransferase</keyword>
<dbReference type="EC" id="3.5.1.2" evidence="10"/>
<keyword evidence="14" id="KW-0808">Transferase</keyword>
<dbReference type="GO" id="GO:0016829">
    <property type="term" value="F:lyase activity"/>
    <property type="evidence" value="ECO:0007669"/>
    <property type="project" value="UniProtKB-KW"/>
</dbReference>
<name>A0A1G6ZU27_9BACL</name>
<feature type="active site" description="Nucleophile" evidence="10 11">
    <location>
        <position position="93"/>
    </location>
</feature>
<evidence type="ECO:0000256" key="2">
    <source>
        <dbReference type="ARBA" id="ARBA00011152"/>
    </source>
</evidence>
<dbReference type="AlphaFoldDB" id="A0A1G6ZU27"/>
<dbReference type="InterPro" id="IPR017926">
    <property type="entry name" value="GATASE"/>
</dbReference>
<dbReference type="RefSeq" id="WP_092094671.1">
    <property type="nucleotide sequence ID" value="NZ_FNAR01000003.1"/>
</dbReference>
<keyword evidence="10" id="KW-0963">Cytoplasm</keyword>
<gene>
    <name evidence="10 13" type="primary">hisH</name>
    <name evidence="13" type="ORF">EJA12_03675</name>
    <name evidence="14" type="ORF">SAMN04488126_10366</name>
</gene>
<dbReference type="EMBL" id="FNAR01000003">
    <property type="protein sequence ID" value="SDE06168.1"/>
    <property type="molecule type" value="Genomic_DNA"/>
</dbReference>
<evidence type="ECO:0000256" key="11">
    <source>
        <dbReference type="PIRSR" id="PIRSR000495-1"/>
    </source>
</evidence>
<dbReference type="STRING" id="426756.SAMN04488126_10366"/>
<evidence type="ECO:0000256" key="5">
    <source>
        <dbReference type="ARBA" id="ARBA00022962"/>
    </source>
</evidence>
<dbReference type="GO" id="GO:0004359">
    <property type="term" value="F:glutaminase activity"/>
    <property type="evidence" value="ECO:0007669"/>
    <property type="project" value="UniProtKB-EC"/>
</dbReference>
<dbReference type="PIRSF" id="PIRSF000495">
    <property type="entry name" value="Amidotransf_hisH"/>
    <property type="match status" value="1"/>
</dbReference>
<dbReference type="InterPro" id="IPR010139">
    <property type="entry name" value="Imidazole-glycPsynth_HisH"/>
</dbReference>
<dbReference type="PANTHER" id="PTHR42701:SF1">
    <property type="entry name" value="IMIDAZOLE GLYCEROL PHOSPHATE SYNTHASE SUBUNIT HISH"/>
    <property type="match status" value="1"/>
</dbReference>
<keyword evidence="3 10" id="KW-0028">Amino-acid biosynthesis</keyword>
<evidence type="ECO:0000313" key="16">
    <source>
        <dbReference type="Proteomes" id="UP000272481"/>
    </source>
</evidence>
<dbReference type="EMBL" id="RWGW01000005">
    <property type="protein sequence ID" value="RSK35685.1"/>
    <property type="molecule type" value="Genomic_DNA"/>
</dbReference>
<evidence type="ECO:0000256" key="6">
    <source>
        <dbReference type="ARBA" id="ARBA00023102"/>
    </source>
</evidence>
<dbReference type="GO" id="GO:0000107">
    <property type="term" value="F:imidazoleglycerol-phosphate synthase activity"/>
    <property type="evidence" value="ECO:0007669"/>
    <property type="project" value="UniProtKB-UniRule"/>
</dbReference>
<organism evidence="14 15">
    <name type="scientific">Bhargavaea beijingensis</name>
    <dbReference type="NCBI Taxonomy" id="426756"/>
    <lineage>
        <taxon>Bacteria</taxon>
        <taxon>Bacillati</taxon>
        <taxon>Bacillota</taxon>
        <taxon>Bacilli</taxon>
        <taxon>Bacillales</taxon>
        <taxon>Caryophanaceae</taxon>
        <taxon>Bhargavaea</taxon>
    </lineage>
</organism>
<reference evidence="14 15" key="1">
    <citation type="submission" date="2016-10" db="EMBL/GenBank/DDBJ databases">
        <authorList>
            <person name="de Groot N.N."/>
        </authorList>
    </citation>
    <scope>NUCLEOTIDE SEQUENCE [LARGE SCALE GENOMIC DNA]</scope>
    <source>
        <strain evidence="14 15">CGMCC 1.6762</strain>
    </source>
</reference>